<feature type="transmembrane region" description="Helical" evidence="10">
    <location>
        <begin position="39"/>
        <end position="61"/>
    </location>
</feature>
<keyword evidence="12" id="KW-1185">Reference proteome</keyword>
<keyword evidence="7" id="KW-0067">ATP-binding</keyword>
<dbReference type="PANTHER" id="PTHR40765:SF2">
    <property type="entry name" value="ESX-2 SECRETION SYSTEM ATPASE ECCB2"/>
    <property type="match status" value="1"/>
</dbReference>
<evidence type="ECO:0000256" key="5">
    <source>
        <dbReference type="ARBA" id="ARBA00022741"/>
    </source>
</evidence>
<protein>
    <submittedName>
        <fullName evidence="11">Type VII secretion protein EccB</fullName>
    </submittedName>
</protein>
<dbReference type="InterPro" id="IPR007795">
    <property type="entry name" value="T7SS_EccB"/>
</dbReference>
<evidence type="ECO:0000256" key="1">
    <source>
        <dbReference type="ARBA" id="ARBA00004162"/>
    </source>
</evidence>
<reference evidence="12" key="1">
    <citation type="journal article" date="2019" name="Int. J. Syst. Evol. Microbiol.">
        <title>The Global Catalogue of Microorganisms (GCM) 10K type strain sequencing project: providing services to taxonomists for standard genome sequencing and annotation.</title>
        <authorList>
            <consortium name="The Broad Institute Genomics Platform"/>
            <consortium name="The Broad Institute Genome Sequencing Center for Infectious Disease"/>
            <person name="Wu L."/>
            <person name="Ma J."/>
        </authorList>
    </citation>
    <scope>NUCLEOTIDE SEQUENCE [LARGE SCALE GENOMIC DNA]</scope>
    <source>
        <strain evidence="12">CCUG 56401</strain>
    </source>
</reference>
<evidence type="ECO:0000313" key="12">
    <source>
        <dbReference type="Proteomes" id="UP001597018"/>
    </source>
</evidence>
<keyword evidence="4 10" id="KW-0812">Transmembrane</keyword>
<keyword evidence="5" id="KW-0547">Nucleotide-binding</keyword>
<comment type="caution">
    <text evidence="11">The sequence shown here is derived from an EMBL/GenBank/DDBJ whole genome shotgun (WGS) entry which is preliminary data.</text>
</comment>
<evidence type="ECO:0000256" key="4">
    <source>
        <dbReference type="ARBA" id="ARBA00022692"/>
    </source>
</evidence>
<keyword evidence="6" id="KW-0378">Hydrolase</keyword>
<gene>
    <name evidence="11" type="primary">eccB</name>
    <name evidence="11" type="ORF">ACFQ16_06530</name>
</gene>
<dbReference type="Gene3D" id="2.40.50.910">
    <property type="entry name" value="Type VII secretion system EccB, repeat 3 domain"/>
    <property type="match status" value="1"/>
</dbReference>
<keyword evidence="9 10" id="KW-0472">Membrane</keyword>
<dbReference type="Proteomes" id="UP001597018">
    <property type="component" value="Unassembled WGS sequence"/>
</dbReference>
<evidence type="ECO:0000256" key="6">
    <source>
        <dbReference type="ARBA" id="ARBA00022801"/>
    </source>
</evidence>
<dbReference type="PANTHER" id="PTHR40765">
    <property type="entry name" value="ESX-2 SECRETION SYSTEM ATPASE ECCB2"/>
    <property type="match status" value="1"/>
</dbReference>
<evidence type="ECO:0000256" key="2">
    <source>
        <dbReference type="ARBA" id="ARBA00008149"/>
    </source>
</evidence>
<evidence type="ECO:0000256" key="9">
    <source>
        <dbReference type="ARBA" id="ARBA00023136"/>
    </source>
</evidence>
<evidence type="ECO:0000313" key="11">
    <source>
        <dbReference type="EMBL" id="MFD0919391.1"/>
    </source>
</evidence>
<organism evidence="11 12">
    <name type="scientific">Saccharopolyspora rosea</name>
    <dbReference type="NCBI Taxonomy" id="524884"/>
    <lineage>
        <taxon>Bacteria</taxon>
        <taxon>Bacillati</taxon>
        <taxon>Actinomycetota</taxon>
        <taxon>Actinomycetes</taxon>
        <taxon>Pseudonocardiales</taxon>
        <taxon>Pseudonocardiaceae</taxon>
        <taxon>Saccharopolyspora</taxon>
    </lineage>
</organism>
<evidence type="ECO:0000256" key="10">
    <source>
        <dbReference type="SAM" id="Phobius"/>
    </source>
</evidence>
<dbReference type="Gene3D" id="3.30.2390.20">
    <property type="entry name" value="Type VII secretion system EccB, repeat 1 domain"/>
    <property type="match status" value="1"/>
</dbReference>
<dbReference type="EMBL" id="JBHTIW010000003">
    <property type="protein sequence ID" value="MFD0919391.1"/>
    <property type="molecule type" value="Genomic_DNA"/>
</dbReference>
<comment type="subcellular location">
    <subcellularLocation>
        <location evidence="1">Cell membrane</location>
        <topology evidence="1">Single-pass membrane protein</topology>
    </subcellularLocation>
</comment>
<dbReference type="RefSeq" id="WP_263252838.1">
    <property type="nucleotide sequence ID" value="NZ_BAABLT010000001.1"/>
</dbReference>
<dbReference type="InterPro" id="IPR044857">
    <property type="entry name" value="T7SS_EccB_R1"/>
</dbReference>
<comment type="similarity">
    <text evidence="2">Belongs to the EccB family.</text>
</comment>
<evidence type="ECO:0000256" key="7">
    <source>
        <dbReference type="ARBA" id="ARBA00022840"/>
    </source>
</evidence>
<dbReference type="Pfam" id="PF05108">
    <property type="entry name" value="T7SS_ESX1_EccB"/>
    <property type="match status" value="1"/>
</dbReference>
<sequence length="437" mass="44897">MQTQRDHVHAYQFLMDRLSSALVLGDPASAEVPARRARVGLTIGLVLAVLISIGFGVYGLLVPGGNTSWQRAGSIVVEKETGTRFVNLGGVLHPTPNYASAKLLAGPRNSGVTLVSSASLEGARRGAPLGIPDAPQTLPPAQQLAGSRWLVCLSGSGGLGFDFDPAAPARPLPADRYSLVESPDGARYLLFRGAKYRVSDPAVLAALGMATARPATAPQPWLNAVPDGPALVPATIDGAGSPGPAVDGHPGKVGQLFEQQAANGEVESFVLRKDGLAPVSGTERMLLEAAPGASEPVRIDAAAVAAAPHSADRSLTQRLPDLSGARYQGGDGLCLRQTPSGTRVDSQVVTTSRPATGVQLRPGTAALVAAMPIPPGRRIPDRYLVADGAKYLVPDDDSLRALGFAGAPIHPIANELLAAMPTGPVLSRAAVGASQEG</sequence>
<keyword evidence="3" id="KW-1003">Cell membrane</keyword>
<accession>A0ABW3FRH9</accession>
<dbReference type="InterPro" id="IPR042485">
    <property type="entry name" value="T7SS_EccB_R3"/>
</dbReference>
<keyword evidence="8 10" id="KW-1133">Transmembrane helix</keyword>
<evidence type="ECO:0000256" key="3">
    <source>
        <dbReference type="ARBA" id="ARBA00022475"/>
    </source>
</evidence>
<name>A0ABW3FRH9_9PSEU</name>
<dbReference type="NCBIfam" id="TIGR03919">
    <property type="entry name" value="T7SS_EccB"/>
    <property type="match status" value="1"/>
</dbReference>
<evidence type="ECO:0000256" key="8">
    <source>
        <dbReference type="ARBA" id="ARBA00022989"/>
    </source>
</evidence>
<proteinExistence type="inferred from homology"/>